<feature type="transmembrane region" description="Helical" evidence="1">
    <location>
        <begin position="22"/>
        <end position="40"/>
    </location>
</feature>
<evidence type="ECO:0000313" key="3">
    <source>
        <dbReference type="Proteomes" id="UP001597417"/>
    </source>
</evidence>
<feature type="transmembrane region" description="Helical" evidence="1">
    <location>
        <begin position="505"/>
        <end position="525"/>
    </location>
</feature>
<feature type="transmembrane region" description="Helical" evidence="1">
    <location>
        <begin position="235"/>
        <end position="256"/>
    </location>
</feature>
<feature type="transmembrane region" description="Helical" evidence="1">
    <location>
        <begin position="343"/>
        <end position="363"/>
    </location>
</feature>
<keyword evidence="1" id="KW-1133">Transmembrane helix</keyword>
<evidence type="ECO:0000256" key="1">
    <source>
        <dbReference type="SAM" id="Phobius"/>
    </source>
</evidence>
<name>A0ABW5FNR7_9PSEU</name>
<evidence type="ECO:0000313" key="2">
    <source>
        <dbReference type="EMBL" id="MFD2415661.1"/>
    </source>
</evidence>
<feature type="transmembrane region" description="Helical" evidence="1">
    <location>
        <begin position="393"/>
        <end position="419"/>
    </location>
</feature>
<sequence>MNATTGTGRLVKLALRREKTLAPWWILLLCTMALVMVGYIERTMPTPEAMAAYVELINRSAFLRSLGGSFVVPGLGFMASWRSGGFLYVINGLAAVLIVVRHTRADEDSGRAELLRAGRIGRSAALTTALLVAGGVSLAGGVLPALALVATGLDPAGSIAYGAAITAAGWVFAAVAAVSAQLARTARTARAIGLTVLGVAYLLRYAGDATGQYWMKYLSPIGWSHLVVPYWGDHWGMLAVSLTAAVVLSALAYRLAGSRDLGEGLIPERLGHARAPGLRGPISLSWRLNRGLLIKWAAATGGFAAAAGLLTNLLTPGATPPSFALQLVEGFGGKPGATYLDNGLWAITLIFAYVIALYPVLMIQRLRAEETSSRAEALQATPVTRLRWAAGHLVVTGLGTAALSAVTGLLFGAVFSLIAGRPPDILRVLAGAMGTVPAAWLIGAICTFAYGLVPRAAVAISWTTWIATVVLGRIAGPLYGLWGGTPVEPFHYIPNTVAGAPFDPLPATAMLTLSTLLLTGGLLALRRRDFG</sequence>
<keyword evidence="3" id="KW-1185">Reference proteome</keyword>
<protein>
    <submittedName>
        <fullName evidence="2">ABC transporter permease</fullName>
    </submittedName>
</protein>
<keyword evidence="1" id="KW-0472">Membrane</keyword>
<feature type="transmembrane region" description="Helical" evidence="1">
    <location>
        <begin position="85"/>
        <end position="103"/>
    </location>
</feature>
<feature type="transmembrane region" description="Helical" evidence="1">
    <location>
        <begin position="292"/>
        <end position="314"/>
    </location>
</feature>
<keyword evidence="1" id="KW-0812">Transmembrane</keyword>
<feature type="transmembrane region" description="Helical" evidence="1">
    <location>
        <begin position="192"/>
        <end position="215"/>
    </location>
</feature>
<reference evidence="3" key="1">
    <citation type="journal article" date="2019" name="Int. J. Syst. Evol. Microbiol.">
        <title>The Global Catalogue of Microorganisms (GCM) 10K type strain sequencing project: providing services to taxonomists for standard genome sequencing and annotation.</title>
        <authorList>
            <consortium name="The Broad Institute Genomics Platform"/>
            <consortium name="The Broad Institute Genome Sequencing Center for Infectious Disease"/>
            <person name="Wu L."/>
            <person name="Ma J."/>
        </authorList>
    </citation>
    <scope>NUCLEOTIDE SEQUENCE [LARGE SCALE GENOMIC DNA]</scope>
    <source>
        <strain evidence="3">CGMCC 4.7645</strain>
    </source>
</reference>
<organism evidence="2 3">
    <name type="scientific">Amycolatopsis pigmentata</name>
    <dbReference type="NCBI Taxonomy" id="450801"/>
    <lineage>
        <taxon>Bacteria</taxon>
        <taxon>Bacillati</taxon>
        <taxon>Actinomycetota</taxon>
        <taxon>Actinomycetes</taxon>
        <taxon>Pseudonocardiales</taxon>
        <taxon>Pseudonocardiaceae</taxon>
        <taxon>Amycolatopsis</taxon>
    </lineage>
</organism>
<proteinExistence type="predicted"/>
<feature type="transmembrane region" description="Helical" evidence="1">
    <location>
        <begin position="124"/>
        <end position="147"/>
    </location>
</feature>
<comment type="caution">
    <text evidence="2">The sequence shown here is derived from an EMBL/GenBank/DDBJ whole genome shotgun (WGS) entry which is preliminary data.</text>
</comment>
<feature type="transmembrane region" description="Helical" evidence="1">
    <location>
        <begin position="465"/>
        <end position="485"/>
    </location>
</feature>
<dbReference type="RefSeq" id="WP_378261650.1">
    <property type="nucleotide sequence ID" value="NZ_JBHUKR010000004.1"/>
</dbReference>
<feature type="transmembrane region" description="Helical" evidence="1">
    <location>
        <begin position="425"/>
        <end position="453"/>
    </location>
</feature>
<dbReference type="Proteomes" id="UP001597417">
    <property type="component" value="Unassembled WGS sequence"/>
</dbReference>
<accession>A0ABW5FNR7</accession>
<dbReference type="EMBL" id="JBHUKR010000004">
    <property type="protein sequence ID" value="MFD2415661.1"/>
    <property type="molecule type" value="Genomic_DNA"/>
</dbReference>
<gene>
    <name evidence="2" type="ORF">ACFSXZ_04895</name>
</gene>
<feature type="transmembrane region" description="Helical" evidence="1">
    <location>
        <begin position="159"/>
        <end position="180"/>
    </location>
</feature>